<evidence type="ECO:0000256" key="12">
    <source>
        <dbReference type="ARBA" id="ARBA00023268"/>
    </source>
</evidence>
<keyword evidence="13" id="KW-0326">Glycosidase</keyword>
<dbReference type="Proteomes" id="UP000266328">
    <property type="component" value="Unassembled WGS sequence"/>
</dbReference>
<dbReference type="RefSeq" id="WP_119088559.1">
    <property type="nucleotide sequence ID" value="NZ_QXIS01000006.1"/>
</dbReference>
<evidence type="ECO:0000256" key="7">
    <source>
        <dbReference type="ARBA" id="ARBA00022801"/>
    </source>
</evidence>
<dbReference type="Gene3D" id="1.10.8.50">
    <property type="match status" value="1"/>
</dbReference>
<evidence type="ECO:0000256" key="10">
    <source>
        <dbReference type="ARBA" id="ARBA00023204"/>
    </source>
</evidence>
<gene>
    <name evidence="17" type="ORF">SMC7_01220</name>
</gene>
<dbReference type="PROSITE" id="PS51068">
    <property type="entry name" value="FPG_CAT"/>
    <property type="match status" value="1"/>
</dbReference>
<feature type="domain" description="Formamidopyrimidine-DNA glycosylase catalytic" evidence="16">
    <location>
        <begin position="2"/>
        <end position="106"/>
    </location>
</feature>
<dbReference type="GO" id="GO:0006284">
    <property type="term" value="P:base-excision repair"/>
    <property type="evidence" value="ECO:0007669"/>
    <property type="project" value="InterPro"/>
</dbReference>
<evidence type="ECO:0000256" key="11">
    <source>
        <dbReference type="ARBA" id="ARBA00023239"/>
    </source>
</evidence>
<keyword evidence="5" id="KW-0227">DNA damage</keyword>
<proteinExistence type="inferred from homology"/>
<evidence type="ECO:0000256" key="14">
    <source>
        <dbReference type="PROSITE-ProRule" id="PRU00391"/>
    </source>
</evidence>
<evidence type="ECO:0000256" key="2">
    <source>
        <dbReference type="ARBA" id="ARBA00001947"/>
    </source>
</evidence>
<evidence type="ECO:0000313" key="17">
    <source>
        <dbReference type="EMBL" id="RIE06656.1"/>
    </source>
</evidence>
<keyword evidence="9" id="KW-0238">DNA-binding</keyword>
<accession>A0A398CTE1</accession>
<dbReference type="EMBL" id="QXIS01000006">
    <property type="protein sequence ID" value="RIE06656.1"/>
    <property type="molecule type" value="Genomic_DNA"/>
</dbReference>
<dbReference type="InterPro" id="IPR010979">
    <property type="entry name" value="Ribosomal_uS13-like_H2TH"/>
</dbReference>
<keyword evidence="11" id="KW-0456">Lyase</keyword>
<keyword evidence="10" id="KW-0234">DNA repair</keyword>
<evidence type="ECO:0000256" key="9">
    <source>
        <dbReference type="ARBA" id="ARBA00023125"/>
    </source>
</evidence>
<dbReference type="SUPFAM" id="SSF57716">
    <property type="entry name" value="Glucocorticoid receptor-like (DNA-binding domain)"/>
    <property type="match status" value="1"/>
</dbReference>
<evidence type="ECO:0000256" key="1">
    <source>
        <dbReference type="ARBA" id="ARBA00001668"/>
    </source>
</evidence>
<evidence type="ECO:0000313" key="18">
    <source>
        <dbReference type="Proteomes" id="UP000266328"/>
    </source>
</evidence>
<keyword evidence="12" id="KW-0511">Multifunctional enzyme</keyword>
<evidence type="ECO:0000256" key="3">
    <source>
        <dbReference type="ARBA" id="ARBA00009409"/>
    </source>
</evidence>
<dbReference type="GO" id="GO:0003684">
    <property type="term" value="F:damaged DNA binding"/>
    <property type="evidence" value="ECO:0007669"/>
    <property type="project" value="InterPro"/>
</dbReference>
<comment type="catalytic activity">
    <reaction evidence="1">
        <text>Hydrolysis of DNA containing ring-opened 7-methylguanine residues, releasing 2,6-diamino-4-hydroxy-5-(N-methyl)formamidopyrimidine.</text>
        <dbReference type="EC" id="3.2.2.23"/>
    </reaction>
</comment>
<dbReference type="InterPro" id="IPR035937">
    <property type="entry name" value="FPG_N"/>
</dbReference>
<dbReference type="Pfam" id="PF06831">
    <property type="entry name" value="H2TH"/>
    <property type="match status" value="1"/>
</dbReference>
<evidence type="ECO:0000256" key="4">
    <source>
        <dbReference type="ARBA" id="ARBA00022723"/>
    </source>
</evidence>
<dbReference type="InterPro" id="IPR015886">
    <property type="entry name" value="H2TH_FPG"/>
</dbReference>
<dbReference type="InterPro" id="IPR000214">
    <property type="entry name" value="Znf_DNA_glyclase/AP_lyase"/>
</dbReference>
<dbReference type="PROSITE" id="PS51066">
    <property type="entry name" value="ZF_FPG_2"/>
    <property type="match status" value="1"/>
</dbReference>
<dbReference type="SUPFAM" id="SSF46946">
    <property type="entry name" value="S13-like H2TH domain"/>
    <property type="match status" value="1"/>
</dbReference>
<comment type="caution">
    <text evidence="17">The sequence shown here is derived from an EMBL/GenBank/DDBJ whole genome shotgun (WGS) entry which is preliminary data.</text>
</comment>
<dbReference type="GO" id="GO:0008270">
    <property type="term" value="F:zinc ion binding"/>
    <property type="evidence" value="ECO:0007669"/>
    <property type="project" value="UniProtKB-KW"/>
</dbReference>
<dbReference type="GO" id="GO:0003906">
    <property type="term" value="F:DNA-(apurinic or apyrimidinic site) endonuclease activity"/>
    <property type="evidence" value="ECO:0007669"/>
    <property type="project" value="InterPro"/>
</dbReference>
<dbReference type="SMART" id="SM01232">
    <property type="entry name" value="H2TH"/>
    <property type="match status" value="1"/>
</dbReference>
<evidence type="ECO:0000259" key="16">
    <source>
        <dbReference type="PROSITE" id="PS51068"/>
    </source>
</evidence>
<dbReference type="InterPro" id="IPR010663">
    <property type="entry name" value="Znf_FPG/IleRS"/>
</dbReference>
<dbReference type="InterPro" id="IPR012319">
    <property type="entry name" value="FPG_cat"/>
</dbReference>
<feature type="domain" description="FPG-type" evidence="15">
    <location>
        <begin position="237"/>
        <end position="271"/>
    </location>
</feature>
<organism evidence="17 18">
    <name type="scientific">Candidatus Cryosericum terrychapinii</name>
    <dbReference type="NCBI Taxonomy" id="2290919"/>
    <lineage>
        <taxon>Bacteria</taxon>
        <taxon>Pseudomonadati</taxon>
        <taxon>Caldisericota/Cryosericota group</taxon>
        <taxon>Candidatus Cryosericota</taxon>
        <taxon>Candidatus Cryosericia</taxon>
        <taxon>Candidatus Cryosericales</taxon>
        <taxon>Candidatus Cryosericaceae</taxon>
        <taxon>Candidatus Cryosericum</taxon>
    </lineage>
</organism>
<evidence type="ECO:0000256" key="8">
    <source>
        <dbReference type="ARBA" id="ARBA00022833"/>
    </source>
</evidence>
<dbReference type="Pfam" id="PF01149">
    <property type="entry name" value="Fapy_DNA_glyco"/>
    <property type="match status" value="1"/>
</dbReference>
<comment type="similarity">
    <text evidence="3">Belongs to the FPG family.</text>
</comment>
<dbReference type="PANTHER" id="PTHR22993">
    <property type="entry name" value="FORMAMIDOPYRIMIDINE-DNA GLYCOSYLASE"/>
    <property type="match status" value="1"/>
</dbReference>
<dbReference type="Gene3D" id="3.20.190.10">
    <property type="entry name" value="MutM-like, N-terminal"/>
    <property type="match status" value="1"/>
</dbReference>
<dbReference type="Pfam" id="PF06827">
    <property type="entry name" value="zf-FPG_IleRS"/>
    <property type="match status" value="1"/>
</dbReference>
<dbReference type="GO" id="GO:0016829">
    <property type="term" value="F:lyase activity"/>
    <property type="evidence" value="ECO:0007669"/>
    <property type="project" value="UniProtKB-KW"/>
</dbReference>
<dbReference type="AlphaFoldDB" id="A0A398CTE1"/>
<comment type="cofactor">
    <cofactor evidence="2">
        <name>Zn(2+)</name>
        <dbReference type="ChEBI" id="CHEBI:29105"/>
    </cofactor>
</comment>
<keyword evidence="8" id="KW-0862">Zinc</keyword>
<evidence type="ECO:0000256" key="13">
    <source>
        <dbReference type="ARBA" id="ARBA00023295"/>
    </source>
</evidence>
<keyword evidence="6 14" id="KW-0863">Zinc-finger</keyword>
<keyword evidence="18" id="KW-1185">Reference proteome</keyword>
<dbReference type="SUPFAM" id="SSF81624">
    <property type="entry name" value="N-terminal domain of MutM-like DNA repair proteins"/>
    <property type="match status" value="1"/>
</dbReference>
<keyword evidence="7" id="KW-0378">Hydrolase</keyword>
<protein>
    <submittedName>
        <fullName evidence="17">Fpg/Nei family DNA glycosylase</fullName>
    </submittedName>
</protein>
<name>A0A398CTE1_9BACT</name>
<sequence>MPELPEVASLARQLDRELCGRRVAEVDVIQPRCLNVRPDEFGQLLVHARVNRVTSRGKWIFVDLEPEATLLLNLGMGGEALFHDKGELLPGNRQSAILFEDGSAFSQHFWWFGYVHAVKTVELASHTMTAALGLDPLDDAEFTLNAFEKILEQRKRSTIKTVLMDQKNIAGIGNVYIQDILFAAGLHPLRKTTDVTASERRALYAAIRSQLGHALELGGLVFEKDLYNQPGRFTEFLVGYREGKPCPICGTVVQKIKTGSTASFICPHCQT</sequence>
<evidence type="ECO:0000256" key="5">
    <source>
        <dbReference type="ARBA" id="ARBA00022763"/>
    </source>
</evidence>
<evidence type="ECO:0000256" key="6">
    <source>
        <dbReference type="ARBA" id="ARBA00022771"/>
    </source>
</evidence>
<dbReference type="SMART" id="SM00898">
    <property type="entry name" value="Fapy_DNA_glyco"/>
    <property type="match status" value="1"/>
</dbReference>
<evidence type="ECO:0000259" key="15">
    <source>
        <dbReference type="PROSITE" id="PS51066"/>
    </source>
</evidence>
<dbReference type="OrthoDB" id="9800855at2"/>
<dbReference type="PANTHER" id="PTHR22993:SF9">
    <property type="entry name" value="FORMAMIDOPYRIMIDINE-DNA GLYCOSYLASE"/>
    <property type="match status" value="1"/>
</dbReference>
<reference evidence="17 18" key="1">
    <citation type="submission" date="2018-09" db="EMBL/GenBank/DDBJ databases">
        <title>Discovery and Ecogenomic Context for Candidatus Cryosericales, a Global Caldiserica Order Active in Thawing Permafrost.</title>
        <authorList>
            <person name="Martinez M.A."/>
            <person name="Woodcroft B.J."/>
            <person name="Ignacio Espinoza J.C."/>
            <person name="Zayed A."/>
            <person name="Singleton C.M."/>
            <person name="Boyd J."/>
            <person name="Li Y.-F."/>
            <person name="Purvine S."/>
            <person name="Maughan H."/>
            <person name="Hodgkins S.B."/>
            <person name="Anderson D."/>
            <person name="Sederholm M."/>
            <person name="Temperton B."/>
            <person name="Saleska S.R."/>
            <person name="Tyson G.W."/>
            <person name="Rich V.I."/>
        </authorList>
    </citation>
    <scope>NUCLEOTIDE SEQUENCE [LARGE SCALE GENOMIC DNA]</scope>
    <source>
        <strain evidence="17 18">SMC7</strain>
    </source>
</reference>
<keyword evidence="4" id="KW-0479">Metal-binding</keyword>
<dbReference type="GO" id="GO:0034039">
    <property type="term" value="F:8-oxo-7,8-dihydroguanine DNA N-glycosylase activity"/>
    <property type="evidence" value="ECO:0007669"/>
    <property type="project" value="TreeGrafter"/>
</dbReference>